<dbReference type="PANTHER" id="PTHR23149">
    <property type="entry name" value="G PATCH DOMAIN CONTAINING PROTEIN"/>
    <property type="match status" value="1"/>
</dbReference>
<dbReference type="GO" id="GO:0005730">
    <property type="term" value="C:nucleolus"/>
    <property type="evidence" value="ECO:0007669"/>
    <property type="project" value="TreeGrafter"/>
</dbReference>
<evidence type="ECO:0000313" key="4">
    <source>
        <dbReference type="EMBL" id="KAK8395003.1"/>
    </source>
</evidence>
<dbReference type="AlphaFoldDB" id="A0AAW0U6J4"/>
<accession>A0AAW0U6J4</accession>
<dbReference type="GO" id="GO:0003676">
    <property type="term" value="F:nucleic acid binding"/>
    <property type="evidence" value="ECO:0007669"/>
    <property type="project" value="InterPro"/>
</dbReference>
<evidence type="ECO:0000313" key="5">
    <source>
        <dbReference type="Proteomes" id="UP001487740"/>
    </source>
</evidence>
<gene>
    <name evidence="4" type="ORF">O3P69_006039</name>
</gene>
<reference evidence="4 5" key="1">
    <citation type="submission" date="2023-03" db="EMBL/GenBank/DDBJ databases">
        <title>High-quality genome of Scylla paramamosain provides insights in environmental adaptation.</title>
        <authorList>
            <person name="Zhang L."/>
        </authorList>
    </citation>
    <scope>NUCLEOTIDE SEQUENCE [LARGE SCALE GENOMIC DNA]</scope>
    <source>
        <strain evidence="4">LZ_2023a</strain>
        <tissue evidence="4">Muscle</tissue>
    </source>
</reference>
<dbReference type="PANTHER" id="PTHR23149:SF9">
    <property type="entry name" value="G PATCH DOMAIN-CONTAINING PROTEIN 4"/>
    <property type="match status" value="1"/>
</dbReference>
<dbReference type="PROSITE" id="PS50174">
    <property type="entry name" value="G_PATCH"/>
    <property type="match status" value="1"/>
</dbReference>
<dbReference type="Proteomes" id="UP001487740">
    <property type="component" value="Unassembled WGS sequence"/>
</dbReference>
<sequence length="296" mass="33692">MPNTGMNFAQSQLEKYGWSEGKGLGREEGGITEAIKPKLKFNSTGLGYDMGEQFKFHWWDHVFNKAADSITVKKNQNGSVEVKLKESLEMSTKRPSTNSTKSKFYGGFVKGGTLVGQSETPKSDSSEEEEEQEDKSLRLSDEQLFKLCKGRTAHKGARHGLNMTAKLARVREQELLLLQEWGTADPQMQQDKEVQTKKKKKKSNKNKDVQDITHADRSEPKNCVEHTKKQKSKRKKDEGKDECVSVEDKQEAYESNPLKKKKKKHKTEVTDSCIAEVCVTTTKQKKKKKKKKECNE</sequence>
<name>A0AAW0U6J4_SCYPA</name>
<evidence type="ECO:0000256" key="1">
    <source>
        <dbReference type="ARBA" id="ARBA00040365"/>
    </source>
</evidence>
<organism evidence="4 5">
    <name type="scientific">Scylla paramamosain</name>
    <name type="common">Mud crab</name>
    <dbReference type="NCBI Taxonomy" id="85552"/>
    <lineage>
        <taxon>Eukaryota</taxon>
        <taxon>Metazoa</taxon>
        <taxon>Ecdysozoa</taxon>
        <taxon>Arthropoda</taxon>
        <taxon>Crustacea</taxon>
        <taxon>Multicrustacea</taxon>
        <taxon>Malacostraca</taxon>
        <taxon>Eumalacostraca</taxon>
        <taxon>Eucarida</taxon>
        <taxon>Decapoda</taxon>
        <taxon>Pleocyemata</taxon>
        <taxon>Brachyura</taxon>
        <taxon>Eubrachyura</taxon>
        <taxon>Portunoidea</taxon>
        <taxon>Portunidae</taxon>
        <taxon>Portuninae</taxon>
        <taxon>Scylla</taxon>
    </lineage>
</organism>
<comment type="caution">
    <text evidence="4">The sequence shown here is derived from an EMBL/GenBank/DDBJ whole genome shotgun (WGS) entry which is preliminary data.</text>
</comment>
<dbReference type="InterPro" id="IPR000467">
    <property type="entry name" value="G_patch_dom"/>
</dbReference>
<dbReference type="InterPro" id="IPR050656">
    <property type="entry name" value="PINX1"/>
</dbReference>
<dbReference type="EMBL" id="JARAKH010000018">
    <property type="protein sequence ID" value="KAK8395003.1"/>
    <property type="molecule type" value="Genomic_DNA"/>
</dbReference>
<proteinExistence type="predicted"/>
<dbReference type="SMART" id="SM00443">
    <property type="entry name" value="G_patch"/>
    <property type="match status" value="1"/>
</dbReference>
<feature type="region of interest" description="Disordered" evidence="2">
    <location>
        <begin position="183"/>
        <end position="269"/>
    </location>
</feature>
<protein>
    <recommendedName>
        <fullName evidence="1">G patch domain-containing protein 4</fullName>
    </recommendedName>
</protein>
<dbReference type="Pfam" id="PF01585">
    <property type="entry name" value="G-patch"/>
    <property type="match status" value="1"/>
</dbReference>
<feature type="compositionally biased region" description="Basic and acidic residues" evidence="2">
    <location>
        <begin position="235"/>
        <end position="252"/>
    </location>
</feature>
<keyword evidence="5" id="KW-1185">Reference proteome</keyword>
<feature type="region of interest" description="Disordered" evidence="2">
    <location>
        <begin position="112"/>
        <end position="137"/>
    </location>
</feature>
<evidence type="ECO:0000259" key="3">
    <source>
        <dbReference type="PROSITE" id="PS50174"/>
    </source>
</evidence>
<feature type="domain" description="G-patch" evidence="3">
    <location>
        <begin position="5"/>
        <end position="51"/>
    </location>
</feature>
<evidence type="ECO:0000256" key="2">
    <source>
        <dbReference type="SAM" id="MobiDB-lite"/>
    </source>
</evidence>
<feature type="compositionally biased region" description="Basic and acidic residues" evidence="2">
    <location>
        <begin position="205"/>
        <end position="227"/>
    </location>
</feature>